<evidence type="ECO:0000313" key="1">
    <source>
        <dbReference type="EMBL" id="SLN46769.1"/>
    </source>
</evidence>
<dbReference type="RefSeq" id="WP_200812482.1">
    <property type="nucleotide sequence ID" value="NZ_FWFZ01000008.1"/>
</dbReference>
<accession>A0A1Y5SWM5</accession>
<dbReference type="Proteomes" id="UP000193900">
    <property type="component" value="Unassembled WGS sequence"/>
</dbReference>
<dbReference type="AlphaFoldDB" id="A0A1Y5SWM5"/>
<sequence length="368" mass="41428">MALRGGDERMVLGRSGWSNRGKICTVGGEGTQDMDRDQFERHLAALCERLTAEVRASAEHHGPAAFEGRVRAVLGALLAGTGHEAAPDIDQGFPDIVVGAFGVEVKATQSDSWRCIAKSVSEGQRALEVDHIYVVYGKFGGRPEVRWADYGASIMHVRTSHVPRFEIEIGTRRPLFDQLGLAYESFRGLPMQDKMPLIRQYARGRLRPGERLWWLEDTDPEEQTHSLPLEVRVYMDLPRDEKRRLRAEAALMCPQVVGGARQRRKYVDAVMYLMTYRGVLCPQARDLYSAGSVGEQGPTDNFVLNSLIDIQHELRQAALHLEDALFLEYWGDCPDPEGRLLEWLRRADGFAQGWTPSGFLFLQEQGKC</sequence>
<protein>
    <recommendedName>
        <fullName evidence="3">Restriction endonuclease</fullName>
    </recommendedName>
</protein>
<reference evidence="1 2" key="1">
    <citation type="submission" date="2017-03" db="EMBL/GenBank/DDBJ databases">
        <authorList>
            <person name="Afonso C.L."/>
            <person name="Miller P.J."/>
            <person name="Scott M.A."/>
            <person name="Spackman E."/>
            <person name="Goraichik I."/>
            <person name="Dimitrov K.M."/>
            <person name="Suarez D.L."/>
            <person name="Swayne D.E."/>
        </authorList>
    </citation>
    <scope>NUCLEOTIDE SEQUENCE [LARGE SCALE GENOMIC DNA]</scope>
    <source>
        <strain evidence="1 2">CECT 7023</strain>
    </source>
</reference>
<gene>
    <name evidence="1" type="ORF">ROA7023_01941</name>
</gene>
<proteinExistence type="predicted"/>
<name>A0A1Y5SWM5_9RHOB</name>
<keyword evidence="2" id="KW-1185">Reference proteome</keyword>
<organism evidence="1 2">
    <name type="scientific">Roseisalinus antarcticus</name>
    <dbReference type="NCBI Taxonomy" id="254357"/>
    <lineage>
        <taxon>Bacteria</taxon>
        <taxon>Pseudomonadati</taxon>
        <taxon>Pseudomonadota</taxon>
        <taxon>Alphaproteobacteria</taxon>
        <taxon>Rhodobacterales</taxon>
        <taxon>Roseobacteraceae</taxon>
        <taxon>Roseisalinus</taxon>
    </lineage>
</organism>
<evidence type="ECO:0008006" key="3">
    <source>
        <dbReference type="Google" id="ProtNLM"/>
    </source>
</evidence>
<evidence type="ECO:0000313" key="2">
    <source>
        <dbReference type="Proteomes" id="UP000193900"/>
    </source>
</evidence>
<dbReference type="EMBL" id="FWFZ01000008">
    <property type="protein sequence ID" value="SLN46769.1"/>
    <property type="molecule type" value="Genomic_DNA"/>
</dbReference>